<accession>A0A6A6DAF6</accession>
<dbReference type="GO" id="GO:0004672">
    <property type="term" value="F:protein kinase activity"/>
    <property type="evidence" value="ECO:0007669"/>
    <property type="project" value="InterPro"/>
</dbReference>
<dbReference type="PANTHER" id="PTHR46082">
    <property type="entry name" value="ATP/GTP-BINDING PROTEIN-RELATED"/>
    <property type="match status" value="1"/>
</dbReference>
<evidence type="ECO:0000313" key="2">
    <source>
        <dbReference type="EMBL" id="KAF2175478.1"/>
    </source>
</evidence>
<dbReference type="PANTHER" id="PTHR46082:SF6">
    <property type="entry name" value="AAA+ ATPASE DOMAIN-CONTAINING PROTEIN-RELATED"/>
    <property type="match status" value="1"/>
</dbReference>
<dbReference type="SUPFAM" id="SSF56112">
    <property type="entry name" value="Protein kinase-like (PK-like)"/>
    <property type="match status" value="1"/>
</dbReference>
<protein>
    <submittedName>
        <fullName evidence="2">Kinase-like protein</fullName>
    </submittedName>
</protein>
<dbReference type="InterPro" id="IPR000719">
    <property type="entry name" value="Prot_kinase_dom"/>
</dbReference>
<dbReference type="Pfam" id="PF00069">
    <property type="entry name" value="Pkinase"/>
    <property type="match status" value="1"/>
</dbReference>
<dbReference type="Pfam" id="PF13374">
    <property type="entry name" value="TPR_10"/>
    <property type="match status" value="2"/>
</dbReference>
<proteinExistence type="predicted"/>
<dbReference type="InterPro" id="IPR011009">
    <property type="entry name" value="Kinase-like_dom_sf"/>
</dbReference>
<dbReference type="InterPro" id="IPR011990">
    <property type="entry name" value="TPR-like_helical_dom_sf"/>
</dbReference>
<dbReference type="AlphaFoldDB" id="A0A6A6DAF6"/>
<dbReference type="EMBL" id="ML994731">
    <property type="protein sequence ID" value="KAF2175478.1"/>
    <property type="molecule type" value="Genomic_DNA"/>
</dbReference>
<reference evidence="2" key="1">
    <citation type="journal article" date="2020" name="Stud. Mycol.">
        <title>101 Dothideomycetes genomes: a test case for predicting lifestyles and emergence of pathogens.</title>
        <authorList>
            <person name="Haridas S."/>
            <person name="Albert R."/>
            <person name="Binder M."/>
            <person name="Bloem J."/>
            <person name="Labutti K."/>
            <person name="Salamov A."/>
            <person name="Andreopoulos B."/>
            <person name="Baker S."/>
            <person name="Barry K."/>
            <person name="Bills G."/>
            <person name="Bluhm B."/>
            <person name="Cannon C."/>
            <person name="Castanera R."/>
            <person name="Culley D."/>
            <person name="Daum C."/>
            <person name="Ezra D."/>
            <person name="Gonzalez J."/>
            <person name="Henrissat B."/>
            <person name="Kuo A."/>
            <person name="Liang C."/>
            <person name="Lipzen A."/>
            <person name="Lutzoni F."/>
            <person name="Magnuson J."/>
            <person name="Mondo S."/>
            <person name="Nolan M."/>
            <person name="Ohm R."/>
            <person name="Pangilinan J."/>
            <person name="Park H.-J."/>
            <person name="Ramirez L."/>
            <person name="Alfaro M."/>
            <person name="Sun H."/>
            <person name="Tritt A."/>
            <person name="Yoshinaga Y."/>
            <person name="Zwiers L.-H."/>
            <person name="Turgeon B."/>
            <person name="Goodwin S."/>
            <person name="Spatafora J."/>
            <person name="Crous P."/>
            <person name="Grigoriev I."/>
        </authorList>
    </citation>
    <scope>NUCLEOTIDE SEQUENCE</scope>
    <source>
        <strain evidence="2">CBS 207.26</strain>
    </source>
</reference>
<feature type="domain" description="Protein kinase" evidence="1">
    <location>
        <begin position="490"/>
        <end position="766"/>
    </location>
</feature>
<dbReference type="InterPro" id="IPR053137">
    <property type="entry name" value="NLR-like"/>
</dbReference>
<dbReference type="Pfam" id="PF13424">
    <property type="entry name" value="TPR_12"/>
    <property type="match status" value="3"/>
</dbReference>
<dbReference type="InterPro" id="IPR008271">
    <property type="entry name" value="Ser/Thr_kinase_AS"/>
</dbReference>
<keyword evidence="3" id="KW-1185">Reference proteome</keyword>
<dbReference type="PROSITE" id="PS50011">
    <property type="entry name" value="PROTEIN_KINASE_DOM"/>
    <property type="match status" value="1"/>
</dbReference>
<dbReference type="GO" id="GO:0005524">
    <property type="term" value="F:ATP binding"/>
    <property type="evidence" value="ECO:0007669"/>
    <property type="project" value="InterPro"/>
</dbReference>
<dbReference type="SUPFAM" id="SSF48452">
    <property type="entry name" value="TPR-like"/>
    <property type="match status" value="3"/>
</dbReference>
<dbReference type="OrthoDB" id="4062651at2759"/>
<keyword evidence="2" id="KW-0808">Transferase</keyword>
<evidence type="ECO:0000313" key="3">
    <source>
        <dbReference type="Proteomes" id="UP000800200"/>
    </source>
</evidence>
<dbReference type="SMART" id="SM00220">
    <property type="entry name" value="S_TKc"/>
    <property type="match status" value="1"/>
</dbReference>
<evidence type="ECO:0000259" key="1">
    <source>
        <dbReference type="PROSITE" id="PS50011"/>
    </source>
</evidence>
<dbReference type="Proteomes" id="UP000800200">
    <property type="component" value="Unassembled WGS sequence"/>
</dbReference>
<dbReference type="Gene3D" id="1.25.40.10">
    <property type="entry name" value="Tetratricopeptide repeat domain"/>
    <property type="match status" value="2"/>
</dbReference>
<keyword evidence="2" id="KW-0418">Kinase</keyword>
<name>A0A6A6DAF6_9PEZI</name>
<sequence>MLNVARRKDSELGVTLIRQKKYNEAEEVLRQAVHRQERTFVQDHADTLSSKSLLGVALHKQKKYGEAEEVLRHAVHGQERALGQDHADTFSSKYWLGVTLYKQKKYNEAEEVLRQAVHGQERTLGQDHVGMLSSKHWLGRALQDQKKYGEAEEVLRHAVHGQERALGQDHADTLSSKYWLGVTLYKQKKYNEAEEVLRQALYGQESAVGQDHADTLSSKSLLGVALHKQKKYGEAEEVLRHAVYEQERALGQDHAGTLSSKHWLGVTLHNRKKYGEAKEVLQQVVRREERILGQDHAHTLSSKYWLGRTLNDQKKYAEAEEVPRQAMHRQERTLGKDHKGTLATVRLLQGLHLKSPSVLPTNATTQHTLAGRLNSFFANGRDHQRLYTDSEICEISTLLKHSNPQWSKVPRTYIVLRTIGYLNFLDNLIDVGFSDYWFPVTERTLPGCLQPSVRAAFVRAQSLVLTKSIDLERGQNGQHCHFEQEELVPFNPKGILGSGGFGQVDKVVSQISFKEYARKRVPRSFAFRGRQKEAVMQFIAEIEILKRLKHLHIVEFVGSYTDPKYVGLIMSPITEMNLADYLVHASASNHRELRTFFGCLARALEFLHEQKIRHKDIKPSNILVHHGTVLFTDFGLSFDFTDATGSTTMSMVNGMTPKYCAPEVALHEPRNTMSDIWSLGVVFMEMIVVLKGKTIQYMDEFFGQHGSRQVFIRTNLTALSEFIVELEGIGELSDNGALGWTQQMLSAEQRSRPTTSSLVASITAFSKEGEGMGFCGICCVSSEEFPDKGDD</sequence>
<dbReference type="CDD" id="cd00180">
    <property type="entry name" value="PKc"/>
    <property type="match status" value="1"/>
</dbReference>
<gene>
    <name evidence="2" type="ORF">K469DRAFT_702165</name>
</gene>
<dbReference type="Gene3D" id="1.10.510.10">
    <property type="entry name" value="Transferase(Phosphotransferase) domain 1"/>
    <property type="match status" value="1"/>
</dbReference>
<dbReference type="PROSITE" id="PS00108">
    <property type="entry name" value="PROTEIN_KINASE_ST"/>
    <property type="match status" value="1"/>
</dbReference>
<organism evidence="2 3">
    <name type="scientific">Zopfia rhizophila CBS 207.26</name>
    <dbReference type="NCBI Taxonomy" id="1314779"/>
    <lineage>
        <taxon>Eukaryota</taxon>
        <taxon>Fungi</taxon>
        <taxon>Dikarya</taxon>
        <taxon>Ascomycota</taxon>
        <taxon>Pezizomycotina</taxon>
        <taxon>Dothideomycetes</taxon>
        <taxon>Dothideomycetes incertae sedis</taxon>
        <taxon>Zopfiaceae</taxon>
        <taxon>Zopfia</taxon>
    </lineage>
</organism>